<protein>
    <recommendedName>
        <fullName evidence="4">Bacteroides conjugative transposon TraN protein</fullName>
    </recommendedName>
</protein>
<dbReference type="EMBL" id="FNBD01000006">
    <property type="protein sequence ID" value="SDF01306.1"/>
    <property type="molecule type" value="Genomic_DNA"/>
</dbReference>
<keyword evidence="3" id="KW-1185">Reference proteome</keyword>
<dbReference type="RefSeq" id="WP_074538490.1">
    <property type="nucleotide sequence ID" value="NZ_FNBD01000006.1"/>
</dbReference>
<dbReference type="InterPro" id="IPR022298">
    <property type="entry name" value="Conjug_transposon_TraN"/>
</dbReference>
<evidence type="ECO:0000313" key="2">
    <source>
        <dbReference type="EMBL" id="SDF01306.1"/>
    </source>
</evidence>
<sequence length="336" mass="38180">MKKNYFFLIVYLVLMGSVTAQDNAKPLTVEANEFTTVTLFFPTVIEQVIPPASNYKFEFDQGNTIGTLKARKGTPSNMTVITTDGSIFSIVLNYSQKLEKYTHIINANQAVGAMNSGSSATPPEPENTTIVQANPKPNAPPESVAPVASNIDPRETIKTPPTDMNVSPDVFEGFSNQPNTDPELYSDSENDLYNLDREEYYSIFCENNYLQKSILKRSFRQNKKIIVRLNNILVDREEIYFMLSLENTSKKDYNVNGLSFFIKESHRDNNPSILEPVHTFNLQKIIDPESNNEIVYVFKKFPLQTNQIVEIVLDEIDSSRMVILPLDYKYLNLLSK</sequence>
<evidence type="ECO:0000256" key="1">
    <source>
        <dbReference type="SAM" id="SignalP"/>
    </source>
</evidence>
<evidence type="ECO:0000313" key="3">
    <source>
        <dbReference type="Proteomes" id="UP000182114"/>
    </source>
</evidence>
<keyword evidence="1" id="KW-0732">Signal</keyword>
<evidence type="ECO:0008006" key="4">
    <source>
        <dbReference type="Google" id="ProtNLM"/>
    </source>
</evidence>
<feature type="signal peptide" evidence="1">
    <location>
        <begin position="1"/>
        <end position="20"/>
    </location>
</feature>
<reference evidence="3" key="1">
    <citation type="submission" date="2016-10" db="EMBL/GenBank/DDBJ databases">
        <authorList>
            <person name="Varghese N."/>
            <person name="Submissions S."/>
        </authorList>
    </citation>
    <scope>NUCLEOTIDE SEQUENCE [LARGE SCALE GENOMIC DNA]</scope>
    <source>
        <strain evidence="3">DSM 24729</strain>
    </source>
</reference>
<dbReference type="Proteomes" id="UP000182114">
    <property type="component" value="Unassembled WGS sequence"/>
</dbReference>
<gene>
    <name evidence="2" type="ORF">SAMN04487992_106150</name>
</gene>
<dbReference type="AlphaFoldDB" id="A0A1G7HLV7"/>
<feature type="chain" id="PRO_5010256049" description="Bacteroides conjugative transposon TraN protein" evidence="1">
    <location>
        <begin position="21"/>
        <end position="336"/>
    </location>
</feature>
<name>A0A1G7HLV7_9FLAO</name>
<organism evidence="2 3">
    <name type="scientific">Cellulophaga baltica</name>
    <dbReference type="NCBI Taxonomy" id="76594"/>
    <lineage>
        <taxon>Bacteria</taxon>
        <taxon>Pseudomonadati</taxon>
        <taxon>Bacteroidota</taxon>
        <taxon>Flavobacteriia</taxon>
        <taxon>Flavobacteriales</taxon>
        <taxon>Flavobacteriaceae</taxon>
        <taxon>Cellulophaga</taxon>
    </lineage>
</organism>
<accession>A0A1G7HLV7</accession>
<proteinExistence type="predicted"/>
<dbReference type="eggNOG" id="ENOG5030VZD">
    <property type="taxonomic scope" value="Bacteria"/>
</dbReference>
<dbReference type="Pfam" id="PF13595">
    <property type="entry name" value="DUF4138"/>
    <property type="match status" value="1"/>
</dbReference>